<dbReference type="InterPro" id="IPR002292">
    <property type="entry name" value="Orn/put_carbamltrans"/>
</dbReference>
<accession>A0A9P1G570</accession>
<evidence type="ECO:0000256" key="6">
    <source>
        <dbReference type="ARBA" id="ARBA00022694"/>
    </source>
</evidence>
<dbReference type="Proteomes" id="UP001152797">
    <property type="component" value="Unassembled WGS sequence"/>
</dbReference>
<evidence type="ECO:0000256" key="1">
    <source>
        <dbReference type="ARBA" id="ARBA00007805"/>
    </source>
</evidence>
<dbReference type="InterPro" id="IPR006130">
    <property type="entry name" value="Asp/Orn_carbamoylTrfase"/>
</dbReference>
<keyword evidence="3" id="KW-0698">rRNA processing</keyword>
<evidence type="ECO:0000256" key="5">
    <source>
        <dbReference type="ARBA" id="ARBA00022679"/>
    </source>
</evidence>
<feature type="domain" description="Aspartate/ornithine carbamoyltransferase Asp/Orn-binding" evidence="9">
    <location>
        <begin position="149"/>
        <end position="301"/>
    </location>
</feature>
<evidence type="ECO:0000313" key="14">
    <source>
        <dbReference type="EMBL" id="CAL4785074.1"/>
    </source>
</evidence>
<dbReference type="Gene3D" id="3.40.50.1370">
    <property type="entry name" value="Aspartate/ornithine carbamoyltransferase"/>
    <property type="match status" value="2"/>
</dbReference>
<name>A0A9P1G570_9DINO</name>
<dbReference type="Pfam" id="PF01138">
    <property type="entry name" value="RNase_PH"/>
    <property type="match status" value="1"/>
</dbReference>
<evidence type="ECO:0000259" key="11">
    <source>
        <dbReference type="Pfam" id="PF02729"/>
    </source>
</evidence>
<dbReference type="GO" id="GO:0000049">
    <property type="term" value="F:tRNA binding"/>
    <property type="evidence" value="ECO:0007669"/>
    <property type="project" value="UniProtKB-KW"/>
</dbReference>
<dbReference type="InterPro" id="IPR027408">
    <property type="entry name" value="PNPase/RNase_PH_dom_sf"/>
</dbReference>
<dbReference type="InterPro" id="IPR036345">
    <property type="entry name" value="ExoRNase_PH_dom2_sf"/>
</dbReference>
<dbReference type="FunFam" id="3.30.230.70:FF:000003">
    <property type="entry name" value="Ribonuclease PH"/>
    <property type="match status" value="1"/>
</dbReference>
<proteinExistence type="inferred from homology"/>
<dbReference type="InterPro" id="IPR015847">
    <property type="entry name" value="ExoRNase_PH_dom2"/>
</dbReference>
<dbReference type="OrthoDB" id="27298at2759"/>
<evidence type="ECO:0000259" key="9">
    <source>
        <dbReference type="Pfam" id="PF00185"/>
    </source>
</evidence>
<dbReference type="EMBL" id="CAMXCT020002380">
    <property type="protein sequence ID" value="CAL1151137.1"/>
    <property type="molecule type" value="Genomic_DNA"/>
</dbReference>
<dbReference type="EMBL" id="CAMXCT010002380">
    <property type="protein sequence ID" value="CAI3997762.1"/>
    <property type="molecule type" value="Genomic_DNA"/>
</dbReference>
<dbReference type="InterPro" id="IPR006131">
    <property type="entry name" value="Asp_carbamoyltransf_Asp/Orn-bd"/>
</dbReference>
<feature type="domain" description="Aspartate/ornithine carbamoyltransferase carbamoyl-P binding" evidence="11">
    <location>
        <begin position="2"/>
        <end position="142"/>
    </location>
</feature>
<dbReference type="Gene3D" id="3.30.230.70">
    <property type="entry name" value="GHMP Kinase, N-terminal domain"/>
    <property type="match status" value="1"/>
</dbReference>
<dbReference type="GO" id="GO:0042450">
    <property type="term" value="P:L-arginine biosynthetic process via ornithine"/>
    <property type="evidence" value="ECO:0007669"/>
    <property type="project" value="TreeGrafter"/>
</dbReference>
<keyword evidence="5" id="KW-0808">Transferase</keyword>
<comment type="caution">
    <text evidence="13">The sequence shown here is derived from an EMBL/GenBank/DDBJ whole genome shotgun (WGS) entry which is preliminary data.</text>
</comment>
<sequence>MRHLITLDDVSATEIETIFSLTADLKSKFEAGVREPLLPGRMLALLFEKQSLRTRVSFEACMTHLGGGSIMLGQDTGFGGKRESMADFSRVLSQMVDVVVIRSKRHETVTEFAAHSSCSVINGLTDVSHPCQAVADLYTIKERFGDLHGRKLAWVGDGNNVARSLAVACAKLGVEFVMATPAGYEMDAGFIEGVVADNPGAKVSVTGDAREAVAGASAIYTDVWASMGQEAEEAQRRKDFAAFQVNEALLAAAPDDAVFMHCLPAKRGEEVTDGVMDHERSVIVEQAGNRMHAQKGILVWLLASHAKVFAQTESAFRSPHSAIAHQQLVPAARRSTQDSTLMPRHDGRAANQLRPLKIDRGYTSAADGSVLVSFGQTTVLCTASVGADTPPWLAGKGRGWVTAEYNMLPGSTSPRKPRKTDGRSTEIQRLIGRSLRAGIDLEALGERTITIDCDVLRADGGTRTASITGGWVALAEAVRSIRDEAGDPVFGEANSPLADSVAAVSVGLVDGESALDLDYREDSTAAVDMNVVATSAGALIEVQGGGEGATFSREQFDALLSLALEGLSNVATAQLSAIG</sequence>
<dbReference type="SUPFAM" id="SSF54211">
    <property type="entry name" value="Ribosomal protein S5 domain 2-like"/>
    <property type="match status" value="1"/>
</dbReference>
<dbReference type="HAMAP" id="MF_01109">
    <property type="entry name" value="OTCase"/>
    <property type="match status" value="1"/>
</dbReference>
<dbReference type="NCBIfam" id="TIGR00658">
    <property type="entry name" value="orni_carb_tr"/>
    <property type="match status" value="1"/>
</dbReference>
<dbReference type="NCBIfam" id="NF001986">
    <property type="entry name" value="PRK00779.1"/>
    <property type="match status" value="1"/>
</dbReference>
<evidence type="ECO:0000313" key="15">
    <source>
        <dbReference type="Proteomes" id="UP001152797"/>
    </source>
</evidence>
<protein>
    <recommendedName>
        <fullName evidence="2">ornithine carbamoyltransferase</fullName>
        <ecNumber evidence="2">2.1.3.3</ecNumber>
    </recommendedName>
</protein>
<feature type="domain" description="Exoribonuclease phosphorolytic" evidence="12">
    <location>
        <begin position="500"/>
        <end position="566"/>
    </location>
</feature>
<dbReference type="InterPro" id="IPR006132">
    <property type="entry name" value="Asp/Orn_carbamoyltranf_P-bd"/>
</dbReference>
<dbReference type="FunFam" id="3.40.50.1370:FF:000008">
    <property type="entry name" value="Ornithine carbamoyltransferase"/>
    <property type="match status" value="1"/>
</dbReference>
<evidence type="ECO:0000256" key="3">
    <source>
        <dbReference type="ARBA" id="ARBA00022552"/>
    </source>
</evidence>
<keyword evidence="6" id="KW-0819">tRNA processing</keyword>
<dbReference type="GO" id="GO:0006364">
    <property type="term" value="P:rRNA processing"/>
    <property type="evidence" value="ECO:0007669"/>
    <property type="project" value="UniProtKB-KW"/>
</dbReference>
<evidence type="ECO:0000259" key="12">
    <source>
        <dbReference type="Pfam" id="PF03725"/>
    </source>
</evidence>
<dbReference type="InterPro" id="IPR020568">
    <property type="entry name" value="Ribosomal_Su5_D2-typ_SF"/>
</dbReference>
<evidence type="ECO:0000256" key="8">
    <source>
        <dbReference type="ARBA" id="ARBA00048772"/>
    </source>
</evidence>
<dbReference type="GO" id="GO:0008033">
    <property type="term" value="P:tRNA processing"/>
    <property type="evidence" value="ECO:0007669"/>
    <property type="project" value="UniProtKB-KW"/>
</dbReference>
<organism evidence="13">
    <name type="scientific">Cladocopium goreaui</name>
    <dbReference type="NCBI Taxonomy" id="2562237"/>
    <lineage>
        <taxon>Eukaryota</taxon>
        <taxon>Sar</taxon>
        <taxon>Alveolata</taxon>
        <taxon>Dinophyceae</taxon>
        <taxon>Suessiales</taxon>
        <taxon>Symbiodiniaceae</taxon>
        <taxon>Cladocopium</taxon>
    </lineage>
</organism>
<dbReference type="InterPro" id="IPR024904">
    <property type="entry name" value="OTCase_ArgI"/>
</dbReference>
<feature type="domain" description="Exoribonuclease phosphorolytic" evidence="10">
    <location>
        <begin position="352"/>
        <end position="477"/>
    </location>
</feature>
<dbReference type="InterPro" id="IPR001247">
    <property type="entry name" value="ExoRNase_PH_dom1"/>
</dbReference>
<evidence type="ECO:0000259" key="10">
    <source>
        <dbReference type="Pfam" id="PF01138"/>
    </source>
</evidence>
<dbReference type="AlphaFoldDB" id="A0A9P1G570"/>
<evidence type="ECO:0000256" key="7">
    <source>
        <dbReference type="ARBA" id="ARBA00022884"/>
    </source>
</evidence>
<comment type="similarity">
    <text evidence="1">Belongs to the aspartate/ornithine carbamoyltransferase superfamily. OTCase family.</text>
</comment>
<dbReference type="HAMAP" id="MF_00564">
    <property type="entry name" value="RNase_PH"/>
    <property type="match status" value="1"/>
</dbReference>
<evidence type="ECO:0000256" key="2">
    <source>
        <dbReference type="ARBA" id="ARBA00013007"/>
    </source>
</evidence>
<dbReference type="GO" id="GO:0004585">
    <property type="term" value="F:ornithine carbamoyltransferase activity"/>
    <property type="evidence" value="ECO:0007669"/>
    <property type="project" value="UniProtKB-EC"/>
</dbReference>
<dbReference type="NCBIfam" id="TIGR01966">
    <property type="entry name" value="RNasePH"/>
    <property type="match status" value="1"/>
</dbReference>
<dbReference type="GO" id="GO:0016597">
    <property type="term" value="F:amino acid binding"/>
    <property type="evidence" value="ECO:0007669"/>
    <property type="project" value="InterPro"/>
</dbReference>
<dbReference type="Pfam" id="PF02729">
    <property type="entry name" value="OTCace_N"/>
    <property type="match status" value="1"/>
</dbReference>
<dbReference type="PRINTS" id="PR00102">
    <property type="entry name" value="OTCASE"/>
</dbReference>
<dbReference type="InterPro" id="IPR002381">
    <property type="entry name" value="RNase_PH_bac-type"/>
</dbReference>
<dbReference type="Pfam" id="PF03725">
    <property type="entry name" value="RNase_PH_C"/>
    <property type="match status" value="1"/>
</dbReference>
<dbReference type="GO" id="GO:0009022">
    <property type="term" value="F:tRNA nucleotidyltransferase activity"/>
    <property type="evidence" value="ECO:0007669"/>
    <property type="project" value="InterPro"/>
</dbReference>
<reference evidence="14 15" key="2">
    <citation type="submission" date="2024-05" db="EMBL/GenBank/DDBJ databases">
        <authorList>
            <person name="Chen Y."/>
            <person name="Shah S."/>
            <person name="Dougan E. K."/>
            <person name="Thang M."/>
            <person name="Chan C."/>
        </authorList>
    </citation>
    <scope>NUCLEOTIDE SEQUENCE [LARGE SCALE GENOMIC DNA]</scope>
</reference>
<dbReference type="Pfam" id="PF00185">
    <property type="entry name" value="OTCace"/>
    <property type="match status" value="1"/>
</dbReference>
<evidence type="ECO:0000256" key="4">
    <source>
        <dbReference type="ARBA" id="ARBA00022555"/>
    </source>
</evidence>
<dbReference type="PANTHER" id="PTHR45753:SF3">
    <property type="entry name" value="ORNITHINE TRANSCARBAMYLASE, MITOCHONDRIAL"/>
    <property type="match status" value="1"/>
</dbReference>
<comment type="catalytic activity">
    <reaction evidence="8">
        <text>carbamoyl phosphate + L-ornithine = L-citrulline + phosphate + H(+)</text>
        <dbReference type="Rhea" id="RHEA:19513"/>
        <dbReference type="ChEBI" id="CHEBI:15378"/>
        <dbReference type="ChEBI" id="CHEBI:43474"/>
        <dbReference type="ChEBI" id="CHEBI:46911"/>
        <dbReference type="ChEBI" id="CHEBI:57743"/>
        <dbReference type="ChEBI" id="CHEBI:58228"/>
        <dbReference type="EC" id="2.1.3.3"/>
    </reaction>
</comment>
<gene>
    <name evidence="13" type="ORF">C1SCF055_LOCUS24108</name>
</gene>
<dbReference type="PANTHER" id="PTHR45753">
    <property type="entry name" value="ORNITHINE CARBAMOYLTRANSFERASE, MITOCHONDRIAL"/>
    <property type="match status" value="1"/>
</dbReference>
<dbReference type="EC" id="2.1.3.3" evidence="2"/>
<dbReference type="GO" id="GO:0019240">
    <property type="term" value="P:citrulline biosynthetic process"/>
    <property type="evidence" value="ECO:0007669"/>
    <property type="project" value="TreeGrafter"/>
</dbReference>
<reference evidence="13" key="1">
    <citation type="submission" date="2022-10" db="EMBL/GenBank/DDBJ databases">
        <authorList>
            <person name="Chen Y."/>
            <person name="Dougan E. K."/>
            <person name="Chan C."/>
            <person name="Rhodes N."/>
            <person name="Thang M."/>
        </authorList>
    </citation>
    <scope>NUCLEOTIDE SEQUENCE</scope>
</reference>
<keyword evidence="15" id="KW-1185">Reference proteome</keyword>
<dbReference type="SUPFAM" id="SSF55666">
    <property type="entry name" value="Ribonuclease PH domain 2-like"/>
    <property type="match status" value="1"/>
</dbReference>
<dbReference type="EMBL" id="CAMXCT030002380">
    <property type="protein sequence ID" value="CAL4785074.1"/>
    <property type="molecule type" value="Genomic_DNA"/>
</dbReference>
<dbReference type="SUPFAM" id="SSF53671">
    <property type="entry name" value="Aspartate/ornithine carbamoyltransferase"/>
    <property type="match status" value="1"/>
</dbReference>
<dbReference type="PRINTS" id="PR00100">
    <property type="entry name" value="AOTCASE"/>
</dbReference>
<keyword evidence="4" id="KW-0820">tRNA-binding</keyword>
<evidence type="ECO:0000313" key="13">
    <source>
        <dbReference type="EMBL" id="CAI3997762.1"/>
    </source>
</evidence>
<dbReference type="InterPro" id="IPR036901">
    <property type="entry name" value="Asp/Orn_carbamoylTrfase_sf"/>
</dbReference>
<keyword evidence="7" id="KW-0694">RNA-binding</keyword>